<protein>
    <recommendedName>
        <fullName evidence="3">beta-N-acetylhexosaminidase</fullName>
        <ecNumber evidence="3">3.2.1.52</ecNumber>
    </recommendedName>
</protein>
<dbReference type="Proteomes" id="UP001354989">
    <property type="component" value="Chromosome"/>
</dbReference>
<dbReference type="Pfam" id="PF00144">
    <property type="entry name" value="Beta-lactamase"/>
    <property type="match status" value="1"/>
</dbReference>
<accession>A0ABM7VGE3</accession>
<feature type="domain" description="Glycoside hydrolase family 3 N-terminal" evidence="7">
    <location>
        <begin position="79"/>
        <end position="391"/>
    </location>
</feature>
<dbReference type="InterPro" id="IPR001466">
    <property type="entry name" value="Beta-lactam-related"/>
</dbReference>
<sequence length="1024" mass="114924">MAGCKINDFDLKLYHRIFASNRKISGYFILGQNLNPLMLKKVTLFLFTLIISHGYLFAQPTEAQKHWADSVYQHMSPKERIGQLFMVAAYSNQGKPEQQMVERLIKQYHVGGLIFFQGGPVRQTNLLNHYQSVSKTPLWVGMDAEWGVSMRLDSVPAFPRQMTLGAMPQSELVHEMGAVVADQFKALGMQIDFAPVADVNVNPKNPVIGTRSFGENTHNVESKTIAYMRGLQSNGIIANAKHFPGHGDTGKDSHYALPVIPYGRTRLDEVELKPFRGLIQAGVESIMVGHLELPKIDGRKNRPASLSDKIIKGILRDDLHFDGLVFTDALNMHAVSDNFSPGQAEVLALQAGNDVLLFPANVAKGVTAIEKALADGTLDSVEVAHKVKKILLAKAKAGLNDWQPLPTDGLVERLNTPKVKALRYKMYEQAATLVTNKDNYLPIQVLDTTKFAYLGLNSNTGHNTYYKYLNRYIEFDGYHLGKKATSAQIRSMEAKLKTYGTIVVGIHHMSRKASQRYGINREEQMMIERLQLAGHRVVVTVFGNPYAVQFMGDAEHLICAYDDVEEAHQAAAALIFGAIPAKGKLPVSAGPKFPAGTGLGTQNLRRLRCGNPESEGMDSQILNKIDSVAAETIKQKAAPGMQILVVRNGSIVFDRDYGYQTYAKKVKVQEDVVYDLASVTKVAATTQVLMYLYQQNLIDLDKKASYYLPELKGSNKEDLIIRDIISHQAGLFPYYPFWDSTMVAKRIDPKYYSVKKIKDYDVPVAKGVFGRHSLPDSLWHWAINSPLREKPADRLNKPYDYRYSDIGMYIMYQLASKLLSEPMEEFVMNNFYEPLGASTLCFNPKRKLPLSRIIPSEKDDFFRHEELRGDVNDPHAAMHGGAWGHAGLFGDAIDLAKLMQMNLQGGSFGGVRYFMPAVIDTFTAQQYTLNRRGLGWDKPHLEDPMMSSASRYASRDSYGHSGFTGTLVWVDPQYDLVYIFLSNRTYPTSRNKKLVTLNIRPTIQDFIYKSITDQQITDLYDNKL</sequence>
<feature type="domain" description="Beta-lactamase-related" evidence="6">
    <location>
        <begin position="626"/>
        <end position="991"/>
    </location>
</feature>
<dbReference type="SUPFAM" id="SSF51445">
    <property type="entry name" value="(Trans)glycosidases"/>
    <property type="match status" value="1"/>
</dbReference>
<evidence type="ECO:0000256" key="4">
    <source>
        <dbReference type="ARBA" id="ARBA00022801"/>
    </source>
</evidence>
<dbReference type="SUPFAM" id="SSF56601">
    <property type="entry name" value="beta-lactamase/transpeptidase-like"/>
    <property type="match status" value="1"/>
</dbReference>
<dbReference type="InterPro" id="IPR036962">
    <property type="entry name" value="Glyco_hydro_3_N_sf"/>
</dbReference>
<keyword evidence="9" id="KW-1185">Reference proteome</keyword>
<evidence type="ECO:0000256" key="2">
    <source>
        <dbReference type="ARBA" id="ARBA00005336"/>
    </source>
</evidence>
<dbReference type="PROSITE" id="PS00775">
    <property type="entry name" value="GLYCOSYL_HYDROL_F3"/>
    <property type="match status" value="1"/>
</dbReference>
<dbReference type="Gene3D" id="3.40.50.1700">
    <property type="entry name" value="Glycoside hydrolase family 3 C-terminal domain"/>
    <property type="match status" value="1"/>
</dbReference>
<evidence type="ECO:0000259" key="6">
    <source>
        <dbReference type="Pfam" id="PF00144"/>
    </source>
</evidence>
<dbReference type="EC" id="3.2.1.52" evidence="3"/>
<evidence type="ECO:0000259" key="7">
    <source>
        <dbReference type="Pfam" id="PF00933"/>
    </source>
</evidence>
<dbReference type="EMBL" id="AP025292">
    <property type="protein sequence ID" value="BDC99992.1"/>
    <property type="molecule type" value="Genomic_DNA"/>
</dbReference>
<dbReference type="Gene3D" id="3.20.20.300">
    <property type="entry name" value="Glycoside hydrolase, family 3, N-terminal domain"/>
    <property type="match status" value="1"/>
</dbReference>
<dbReference type="PANTHER" id="PTHR30480:SF13">
    <property type="entry name" value="BETA-HEXOSAMINIDASE"/>
    <property type="match status" value="1"/>
</dbReference>
<evidence type="ECO:0000256" key="3">
    <source>
        <dbReference type="ARBA" id="ARBA00012663"/>
    </source>
</evidence>
<dbReference type="PANTHER" id="PTHR30480">
    <property type="entry name" value="BETA-HEXOSAMINIDASE-RELATED"/>
    <property type="match status" value="1"/>
</dbReference>
<keyword evidence="5" id="KW-0326">Glycosidase</keyword>
<name>A0ABM7VGE3_9BACT</name>
<comment type="similarity">
    <text evidence="2">Belongs to the glycosyl hydrolase 3 family.</text>
</comment>
<comment type="catalytic activity">
    <reaction evidence="1">
        <text>Hydrolysis of terminal non-reducing N-acetyl-D-hexosamine residues in N-acetyl-beta-D-hexosaminides.</text>
        <dbReference type="EC" id="3.2.1.52"/>
    </reaction>
</comment>
<dbReference type="InterPro" id="IPR019800">
    <property type="entry name" value="Glyco_hydro_3_AS"/>
</dbReference>
<dbReference type="InterPro" id="IPR050226">
    <property type="entry name" value="NagZ_Beta-hexosaminidase"/>
</dbReference>
<evidence type="ECO:0000256" key="1">
    <source>
        <dbReference type="ARBA" id="ARBA00001231"/>
    </source>
</evidence>
<evidence type="ECO:0000256" key="5">
    <source>
        <dbReference type="ARBA" id="ARBA00023295"/>
    </source>
</evidence>
<gene>
    <name evidence="8" type="ORF">PEPS_22730</name>
</gene>
<dbReference type="SUPFAM" id="SSF52279">
    <property type="entry name" value="Beta-D-glucan exohydrolase, C-terminal domain"/>
    <property type="match status" value="1"/>
</dbReference>
<organism evidence="8 9">
    <name type="scientific">Persicobacter psychrovividus</name>
    <dbReference type="NCBI Taxonomy" id="387638"/>
    <lineage>
        <taxon>Bacteria</taxon>
        <taxon>Pseudomonadati</taxon>
        <taxon>Bacteroidota</taxon>
        <taxon>Cytophagia</taxon>
        <taxon>Cytophagales</taxon>
        <taxon>Persicobacteraceae</taxon>
        <taxon>Persicobacter</taxon>
    </lineage>
</organism>
<keyword evidence="4" id="KW-0378">Hydrolase</keyword>
<reference evidence="8 9" key="1">
    <citation type="submission" date="2021-12" db="EMBL/GenBank/DDBJ databases">
        <title>Genome sequencing of bacteria with rrn-lacking chromosome and rrn-plasmid.</title>
        <authorList>
            <person name="Anda M."/>
            <person name="Iwasaki W."/>
        </authorList>
    </citation>
    <scope>NUCLEOTIDE SEQUENCE [LARGE SCALE GENOMIC DNA]</scope>
    <source>
        <strain evidence="8 9">NBRC 101262</strain>
    </source>
</reference>
<dbReference type="InterPro" id="IPR001764">
    <property type="entry name" value="Glyco_hydro_3_N"/>
</dbReference>
<evidence type="ECO:0000313" key="9">
    <source>
        <dbReference type="Proteomes" id="UP001354989"/>
    </source>
</evidence>
<proteinExistence type="inferred from homology"/>
<dbReference type="InterPro" id="IPR012338">
    <property type="entry name" value="Beta-lactam/transpept-like"/>
</dbReference>
<dbReference type="Gene3D" id="3.40.710.10">
    <property type="entry name" value="DD-peptidase/beta-lactamase superfamily"/>
    <property type="match status" value="1"/>
</dbReference>
<dbReference type="Pfam" id="PF00933">
    <property type="entry name" value="Glyco_hydro_3"/>
    <property type="match status" value="1"/>
</dbReference>
<dbReference type="InterPro" id="IPR036881">
    <property type="entry name" value="Glyco_hydro_3_C_sf"/>
</dbReference>
<evidence type="ECO:0000313" key="8">
    <source>
        <dbReference type="EMBL" id="BDC99992.1"/>
    </source>
</evidence>
<dbReference type="InterPro" id="IPR017853">
    <property type="entry name" value="GH"/>
</dbReference>